<keyword evidence="3" id="KW-1185">Reference proteome</keyword>
<protein>
    <recommendedName>
        <fullName evidence="1">J domain-containing protein</fullName>
    </recommendedName>
</protein>
<dbReference type="Gene3D" id="1.10.287.110">
    <property type="entry name" value="DnaJ domain"/>
    <property type="match status" value="1"/>
</dbReference>
<dbReference type="STRING" id="37992.A0A4Z0YV15"/>
<sequence>MGVLHQPPTSVDYYADLGLSQTASPQEVRHAFYKIAKETHPDKNGNEPTHTARFRKAREAYECLGDVTRRSIYDSKYYSIHHEWSRYRELIKSEVKPAPVEQRREDNYHLKMGGYPSACAEQNRPDNYHLKMGGGFRLKVEVVGIRVGGCNAASRNLDDFFSRWQRTQFSFMTQVRC</sequence>
<feature type="domain" description="J" evidence="1">
    <location>
        <begin position="12"/>
        <end position="77"/>
    </location>
</feature>
<dbReference type="AlphaFoldDB" id="A0A4Z0YV15"/>
<evidence type="ECO:0000259" key="1">
    <source>
        <dbReference type="PROSITE" id="PS50076"/>
    </source>
</evidence>
<dbReference type="Proteomes" id="UP000297716">
    <property type="component" value="Unassembled WGS sequence"/>
</dbReference>
<dbReference type="SUPFAM" id="SSF46565">
    <property type="entry name" value="Chaperone J-domain"/>
    <property type="match status" value="1"/>
</dbReference>
<comment type="caution">
    <text evidence="2">The sequence shown here is derived from an EMBL/GenBank/DDBJ whole genome shotgun (WGS) entry which is preliminary data.</text>
</comment>
<dbReference type="SMART" id="SM00271">
    <property type="entry name" value="DnaJ"/>
    <property type="match status" value="1"/>
</dbReference>
<evidence type="ECO:0000313" key="2">
    <source>
        <dbReference type="EMBL" id="TGJ83798.1"/>
    </source>
</evidence>
<evidence type="ECO:0000313" key="3">
    <source>
        <dbReference type="Proteomes" id="UP000297716"/>
    </source>
</evidence>
<reference evidence="2 3" key="1">
    <citation type="submission" date="2019-03" db="EMBL/GenBank/DDBJ databases">
        <title>Draft genome sequence of Xylaria hypoxylon DSM 108379, a ubiquitous saprotrophic-parasitic fungi on hardwood.</title>
        <authorList>
            <person name="Buettner E."/>
            <person name="Leonhardt S."/>
            <person name="Gebauer A.M."/>
            <person name="Liers C."/>
            <person name="Hofrichter M."/>
            <person name="Kellner H."/>
        </authorList>
    </citation>
    <scope>NUCLEOTIDE SEQUENCE [LARGE SCALE GENOMIC DNA]</scope>
    <source>
        <strain evidence="2 3">DSM 108379</strain>
    </source>
</reference>
<proteinExistence type="predicted"/>
<dbReference type="PROSITE" id="PS50076">
    <property type="entry name" value="DNAJ_2"/>
    <property type="match status" value="1"/>
</dbReference>
<dbReference type="PANTHER" id="PTHR43948">
    <property type="entry name" value="DNAJ HOMOLOG SUBFAMILY B"/>
    <property type="match status" value="1"/>
</dbReference>
<name>A0A4Z0YV15_9PEZI</name>
<accession>A0A4Z0YV15</accession>
<gene>
    <name evidence="2" type="ORF">E0Z10_g4964</name>
</gene>
<dbReference type="OrthoDB" id="10250354at2759"/>
<dbReference type="CDD" id="cd06257">
    <property type="entry name" value="DnaJ"/>
    <property type="match status" value="1"/>
</dbReference>
<dbReference type="InterPro" id="IPR001623">
    <property type="entry name" value="DnaJ_domain"/>
</dbReference>
<dbReference type="InterPro" id="IPR036869">
    <property type="entry name" value="J_dom_sf"/>
</dbReference>
<dbReference type="EMBL" id="SKBN01000083">
    <property type="protein sequence ID" value="TGJ83798.1"/>
    <property type="molecule type" value="Genomic_DNA"/>
</dbReference>
<organism evidence="2 3">
    <name type="scientific">Xylaria hypoxylon</name>
    <dbReference type="NCBI Taxonomy" id="37992"/>
    <lineage>
        <taxon>Eukaryota</taxon>
        <taxon>Fungi</taxon>
        <taxon>Dikarya</taxon>
        <taxon>Ascomycota</taxon>
        <taxon>Pezizomycotina</taxon>
        <taxon>Sordariomycetes</taxon>
        <taxon>Xylariomycetidae</taxon>
        <taxon>Xylariales</taxon>
        <taxon>Xylariaceae</taxon>
        <taxon>Xylaria</taxon>
    </lineage>
</organism>
<dbReference type="PROSITE" id="PS00636">
    <property type="entry name" value="DNAJ_1"/>
    <property type="match status" value="1"/>
</dbReference>
<dbReference type="PANTHER" id="PTHR43948:SF10">
    <property type="entry name" value="MRJ, ISOFORM E"/>
    <property type="match status" value="1"/>
</dbReference>
<dbReference type="PRINTS" id="PR00625">
    <property type="entry name" value="JDOMAIN"/>
</dbReference>
<dbReference type="Pfam" id="PF00226">
    <property type="entry name" value="DnaJ"/>
    <property type="match status" value="1"/>
</dbReference>
<dbReference type="InterPro" id="IPR018253">
    <property type="entry name" value="DnaJ_domain_CS"/>
</dbReference>